<dbReference type="InterPro" id="IPR015422">
    <property type="entry name" value="PyrdxlP-dep_Trfase_small"/>
</dbReference>
<keyword evidence="3" id="KW-1185">Reference proteome</keyword>
<dbReference type="NCBIfam" id="TIGR01977">
    <property type="entry name" value="am_tr_V_EF2568"/>
    <property type="match status" value="1"/>
</dbReference>
<dbReference type="InterPro" id="IPR015424">
    <property type="entry name" value="PyrdxlP-dep_Trfase"/>
</dbReference>
<gene>
    <name evidence="2" type="ORF">C8D99_11845</name>
</gene>
<sequence length="386" mass="41193">MGIYMNNGATTWPKPECVARAMADFLTGRGANLARGSASERDMGTLDLVFTCRERLASFFGGWEDDPRYVNFTANVTESLNVVFKGYLKPGMKVLTSSMEHNAVIRPLRRLEAGGVSVEVLPCDGEGFLHPSTLAKALKESDVSLVALSHCSNVCGTVQDLEALAAVCREAAVPLVADCAQTAGILPLDAEKLGLAALCFTGHKGLFGPQGIGGILWKPDFAEKTAWFVEGGTGSYSHLELQPDTMPDKFEAGTPNLPGIAGLLAALDWIEETGIENIRRREESLGALLLEGLLSLPGVQLSGRKSMDGRLPVFAVNFEGRDNGILAARLSDEWGIETRPGLHCAPLAHKTLGTFPGGALRLSPGWFTTVDEVRKTVDALKAVLAS</sequence>
<dbReference type="EMBL" id="SORI01000018">
    <property type="protein sequence ID" value="TDY56689.1"/>
    <property type="molecule type" value="Genomic_DNA"/>
</dbReference>
<protein>
    <submittedName>
        <fullName evidence="2">Cysteine desulfurase family protein</fullName>
    </submittedName>
</protein>
<feature type="domain" description="Aminotransferase class V" evidence="1">
    <location>
        <begin position="3"/>
        <end position="374"/>
    </location>
</feature>
<dbReference type="PANTHER" id="PTHR43586">
    <property type="entry name" value="CYSTEINE DESULFURASE"/>
    <property type="match status" value="1"/>
</dbReference>
<dbReference type="Proteomes" id="UP000295066">
    <property type="component" value="Unassembled WGS sequence"/>
</dbReference>
<dbReference type="OrthoDB" id="9804366at2"/>
<dbReference type="Pfam" id="PF00266">
    <property type="entry name" value="Aminotran_5"/>
    <property type="match status" value="1"/>
</dbReference>
<comment type="caution">
    <text evidence="2">The sequence shown here is derived from an EMBL/GenBank/DDBJ whole genome shotgun (WGS) entry which is preliminary data.</text>
</comment>
<proteinExistence type="predicted"/>
<accession>A0A4R8M1V9</accession>
<organism evidence="2 3">
    <name type="scientific">Aminivibrio pyruvatiphilus</name>
    <dbReference type="NCBI Taxonomy" id="1005740"/>
    <lineage>
        <taxon>Bacteria</taxon>
        <taxon>Thermotogati</taxon>
        <taxon>Synergistota</taxon>
        <taxon>Synergistia</taxon>
        <taxon>Synergistales</taxon>
        <taxon>Aminobacteriaceae</taxon>
        <taxon>Aminivibrio</taxon>
    </lineage>
</organism>
<name>A0A4R8M1V9_9BACT</name>
<reference evidence="2 3" key="1">
    <citation type="submission" date="2019-03" db="EMBL/GenBank/DDBJ databases">
        <title>Genomic Encyclopedia of Type Strains, Phase IV (KMG-IV): sequencing the most valuable type-strain genomes for metagenomic binning, comparative biology and taxonomic classification.</title>
        <authorList>
            <person name="Goeker M."/>
        </authorList>
    </citation>
    <scope>NUCLEOTIDE SEQUENCE [LARGE SCALE GENOMIC DNA]</scope>
    <source>
        <strain evidence="2 3">DSM 25964</strain>
    </source>
</reference>
<dbReference type="AlphaFoldDB" id="A0A4R8M1V9"/>
<dbReference type="PANTHER" id="PTHR43586:SF4">
    <property type="entry name" value="ISOPENICILLIN N EPIMERASE"/>
    <property type="match status" value="1"/>
</dbReference>
<dbReference type="RefSeq" id="WP_133958606.1">
    <property type="nucleotide sequence ID" value="NZ_SORI01000018.1"/>
</dbReference>
<dbReference type="SUPFAM" id="SSF53383">
    <property type="entry name" value="PLP-dependent transferases"/>
    <property type="match status" value="1"/>
</dbReference>
<dbReference type="InterPro" id="IPR015421">
    <property type="entry name" value="PyrdxlP-dep_Trfase_major"/>
</dbReference>
<evidence type="ECO:0000259" key="1">
    <source>
        <dbReference type="Pfam" id="PF00266"/>
    </source>
</evidence>
<dbReference type="InterPro" id="IPR000192">
    <property type="entry name" value="Aminotrans_V_dom"/>
</dbReference>
<dbReference type="Gene3D" id="3.40.640.10">
    <property type="entry name" value="Type I PLP-dependent aspartate aminotransferase-like (Major domain)"/>
    <property type="match status" value="1"/>
</dbReference>
<evidence type="ECO:0000313" key="3">
    <source>
        <dbReference type="Proteomes" id="UP000295066"/>
    </source>
</evidence>
<dbReference type="InterPro" id="IPR010969">
    <property type="entry name" value="Cys_dSase-rel_unknwn_funct"/>
</dbReference>
<dbReference type="Gene3D" id="3.90.1150.10">
    <property type="entry name" value="Aspartate Aminotransferase, domain 1"/>
    <property type="match status" value="1"/>
</dbReference>
<evidence type="ECO:0000313" key="2">
    <source>
        <dbReference type="EMBL" id="TDY56689.1"/>
    </source>
</evidence>